<evidence type="ECO:0000313" key="3">
    <source>
        <dbReference type="EMBL" id="RCK71321.1"/>
    </source>
</evidence>
<evidence type="ECO:0008006" key="5">
    <source>
        <dbReference type="Google" id="ProtNLM"/>
    </source>
</evidence>
<reference evidence="3 4" key="1">
    <citation type="submission" date="2018-07" db="EMBL/GenBank/DDBJ databases">
        <title>Desertimonas flava gen. nov. sp. nov.</title>
        <authorList>
            <person name="Liu S."/>
        </authorList>
    </citation>
    <scope>NUCLEOTIDE SEQUENCE [LARGE SCALE GENOMIC DNA]</scope>
    <source>
        <strain evidence="3 4">16Sb5-5</strain>
    </source>
</reference>
<comment type="caution">
    <text evidence="3">The sequence shown here is derived from an EMBL/GenBank/DDBJ whole genome shotgun (WGS) entry which is preliminary data.</text>
</comment>
<dbReference type="PANTHER" id="PTHR33542">
    <property type="entry name" value="SIROHYDROCHLORIN FERROCHELATASE, CHLOROPLASTIC"/>
    <property type="match status" value="1"/>
</dbReference>
<dbReference type="CDD" id="cd03416">
    <property type="entry name" value="CbiX_SirB_N"/>
    <property type="match status" value="1"/>
</dbReference>
<organism evidence="3 4">
    <name type="scientific">Desertihabitans brevis</name>
    <dbReference type="NCBI Taxonomy" id="2268447"/>
    <lineage>
        <taxon>Bacteria</taxon>
        <taxon>Bacillati</taxon>
        <taxon>Actinomycetota</taxon>
        <taxon>Actinomycetes</taxon>
        <taxon>Propionibacteriales</taxon>
        <taxon>Propionibacteriaceae</taxon>
        <taxon>Desertihabitans</taxon>
    </lineage>
</organism>
<dbReference type="Gene3D" id="3.40.50.1400">
    <property type="match status" value="1"/>
</dbReference>
<dbReference type="GO" id="GO:0016829">
    <property type="term" value="F:lyase activity"/>
    <property type="evidence" value="ECO:0007669"/>
    <property type="project" value="UniProtKB-KW"/>
</dbReference>
<name>A0A367Z266_9ACTN</name>
<evidence type="ECO:0000256" key="2">
    <source>
        <dbReference type="ARBA" id="ARBA00023239"/>
    </source>
</evidence>
<dbReference type="SUPFAM" id="SSF53800">
    <property type="entry name" value="Chelatase"/>
    <property type="match status" value="1"/>
</dbReference>
<protein>
    <recommendedName>
        <fullName evidence="5">Cobalamin biosynthesis protein CbiX</fullName>
    </recommendedName>
</protein>
<evidence type="ECO:0000313" key="4">
    <source>
        <dbReference type="Proteomes" id="UP000252770"/>
    </source>
</evidence>
<dbReference type="Proteomes" id="UP000252770">
    <property type="component" value="Unassembled WGS sequence"/>
</dbReference>
<sequence>MAPPQIDRCPIRPHLDMASHMLGFGFASQERQHKSVRQRRCLSTQDPVPGRTVMSAPALVLLASGSSDPGVAQVTHCMRKGIKAMRPALDVHVAFLDHCPPSGPQVVGQLARAGVQEIVFVPLDICRAFGVDDRVEALLAKVRAAHPGLAVTASEPLGPGAQLLTLVDRQLREALRRVHATELDGLVLAASSTDEVRSTAILGRRARQWSQHHRLPCVVAQDTEGAGALVAAVNNLRAQGRRHIAVGSWHLVGDDVWQAQAEAARALGVRAVSLPFGDQPELLDLALARYVVAAMELVTFEEDTRPAAATEERPRLSVVGA</sequence>
<evidence type="ECO:0000256" key="1">
    <source>
        <dbReference type="ARBA" id="ARBA00022723"/>
    </source>
</evidence>
<dbReference type="AlphaFoldDB" id="A0A367Z266"/>
<keyword evidence="4" id="KW-1185">Reference proteome</keyword>
<dbReference type="GO" id="GO:0046872">
    <property type="term" value="F:metal ion binding"/>
    <property type="evidence" value="ECO:0007669"/>
    <property type="project" value="UniProtKB-KW"/>
</dbReference>
<dbReference type="InterPro" id="IPR050963">
    <property type="entry name" value="Sirohydro_Cobaltochel/CbiX"/>
</dbReference>
<keyword evidence="2" id="KW-0456">Lyase</keyword>
<dbReference type="InterPro" id="IPR002762">
    <property type="entry name" value="CbiX-like"/>
</dbReference>
<accession>A0A367Z266</accession>
<proteinExistence type="predicted"/>
<dbReference type="PANTHER" id="PTHR33542:SF5">
    <property type="entry name" value="FERROCHELATASE CHE1"/>
    <property type="match status" value="1"/>
</dbReference>
<keyword evidence="1" id="KW-0479">Metal-binding</keyword>
<gene>
    <name evidence="3" type="ORF">DT076_02515</name>
</gene>
<dbReference type="Pfam" id="PF01903">
    <property type="entry name" value="CbiX"/>
    <property type="match status" value="1"/>
</dbReference>
<dbReference type="EMBL" id="QOUI01000001">
    <property type="protein sequence ID" value="RCK71321.1"/>
    <property type="molecule type" value="Genomic_DNA"/>
</dbReference>